<feature type="region of interest" description="Disordered" evidence="5">
    <location>
        <begin position="412"/>
        <end position="440"/>
    </location>
</feature>
<dbReference type="PANTHER" id="PTHR13315">
    <property type="entry name" value="METALLO PHOSPHOESTERASE RELATED"/>
    <property type="match status" value="1"/>
</dbReference>
<evidence type="ECO:0000256" key="1">
    <source>
        <dbReference type="ARBA" id="ARBA00004141"/>
    </source>
</evidence>
<proteinExistence type="predicted"/>
<dbReference type="STRING" id="1381753.V2XVX3"/>
<evidence type="ECO:0000256" key="3">
    <source>
        <dbReference type="ARBA" id="ARBA00022989"/>
    </source>
</evidence>
<dbReference type="PANTHER" id="PTHR13315:SF4">
    <property type="entry name" value="METALLOPHOSPHOESTERASE, ISOFORM E"/>
    <property type="match status" value="1"/>
</dbReference>
<dbReference type="GO" id="GO:0005783">
    <property type="term" value="C:endoplasmic reticulum"/>
    <property type="evidence" value="ECO:0007669"/>
    <property type="project" value="TreeGrafter"/>
</dbReference>
<name>V2XVX3_MONRO</name>
<dbReference type="AlphaFoldDB" id="V2XVX3"/>
<comment type="caution">
    <text evidence="8">The sequence shown here is derived from an EMBL/GenBank/DDBJ whole genome shotgun (WGS) entry which is preliminary data.</text>
</comment>
<evidence type="ECO:0000259" key="7">
    <source>
        <dbReference type="Pfam" id="PF00149"/>
    </source>
</evidence>
<evidence type="ECO:0000256" key="2">
    <source>
        <dbReference type="ARBA" id="ARBA00022692"/>
    </source>
</evidence>
<evidence type="ECO:0000256" key="6">
    <source>
        <dbReference type="SAM" id="Phobius"/>
    </source>
</evidence>
<keyword evidence="2 6" id="KW-0812">Transmembrane</keyword>
<feature type="transmembrane region" description="Helical" evidence="6">
    <location>
        <begin position="466"/>
        <end position="483"/>
    </location>
</feature>
<keyword evidence="4 6" id="KW-0472">Membrane</keyword>
<gene>
    <name evidence="8" type="ORF">Moror_6748</name>
</gene>
<dbReference type="KEGG" id="mrr:Moror_6748"/>
<protein>
    <submittedName>
        <fullName evidence="8">Cdc1p</fullName>
    </submittedName>
</protein>
<dbReference type="GO" id="GO:0016787">
    <property type="term" value="F:hydrolase activity"/>
    <property type="evidence" value="ECO:0007669"/>
    <property type="project" value="InterPro"/>
</dbReference>
<dbReference type="OrthoDB" id="5977743at2759"/>
<sequence>MKLGRNYLKNFLRLLWVLVIVWYELVVFHKASSACSWPDASFPKKSRPTHVLLVADPQIIDQRSYPDRNFILNWLTRFIVDLNLRKNWRAALRSQPDAVFFLGDMMDGGRVDMSDSEYEALYRRFLGIFKLDEKIPRYCIPGNHDTGLGVQDWFSPDARVRYEKHFGPLNRQVTVGNHTFVLLDAPGLVEEDYRRHGSGKPYSDWVPVRGGTIDFVKSFAQEEHEEPVILLTHIPLSRPEGSNCGPLREKGTIRRGVGIGYQNTLGKDSSRFLLSNLSPVLVFSGDDHDYCDYTHTFSETGSLTHIREVTVKSLSMVMGIRYPGYHLLSLVSPKDSARAFNDSICLMPDQLGIYLSIYLPLIAFSLLILLVPCLLRTQGLPHRSHAKNRSMDNKHHRVKSNESDSMYFSLTDEESGYRSPPLTGTARHSGRSQGHRERKMSVHRRLRSCLRRGTFLGEYIRDIRDVAVFPLTVFVSISTWIMTDW</sequence>
<feature type="transmembrane region" description="Helical" evidence="6">
    <location>
        <begin position="351"/>
        <end position="375"/>
    </location>
</feature>
<organism evidence="8 9">
    <name type="scientific">Moniliophthora roreri (strain MCA 2997)</name>
    <name type="common">Cocoa frosty pod rot fungus</name>
    <name type="synonym">Crinipellis roreri</name>
    <dbReference type="NCBI Taxonomy" id="1381753"/>
    <lineage>
        <taxon>Eukaryota</taxon>
        <taxon>Fungi</taxon>
        <taxon>Dikarya</taxon>
        <taxon>Basidiomycota</taxon>
        <taxon>Agaricomycotina</taxon>
        <taxon>Agaricomycetes</taxon>
        <taxon>Agaricomycetidae</taxon>
        <taxon>Agaricales</taxon>
        <taxon>Marasmiineae</taxon>
        <taxon>Marasmiaceae</taxon>
        <taxon>Moniliophthora</taxon>
    </lineage>
</organism>
<dbReference type="EMBL" id="AWSO01000044">
    <property type="protein sequence ID" value="ESK96685.1"/>
    <property type="molecule type" value="Genomic_DNA"/>
</dbReference>
<evidence type="ECO:0000313" key="9">
    <source>
        <dbReference type="Proteomes" id="UP000017559"/>
    </source>
</evidence>
<comment type="subcellular location">
    <subcellularLocation>
        <location evidence="1">Membrane</location>
        <topology evidence="1">Multi-pass membrane protein</topology>
    </subcellularLocation>
</comment>
<keyword evidence="3 6" id="KW-1133">Transmembrane helix</keyword>
<evidence type="ECO:0000256" key="5">
    <source>
        <dbReference type="SAM" id="MobiDB-lite"/>
    </source>
</evidence>
<accession>V2XVX3</accession>
<dbReference type="InterPro" id="IPR029052">
    <property type="entry name" value="Metallo-depent_PP-like"/>
</dbReference>
<evidence type="ECO:0000313" key="8">
    <source>
        <dbReference type="EMBL" id="ESK96685.1"/>
    </source>
</evidence>
<dbReference type="Gene3D" id="3.60.21.10">
    <property type="match status" value="1"/>
</dbReference>
<evidence type="ECO:0000256" key="4">
    <source>
        <dbReference type="ARBA" id="ARBA00023136"/>
    </source>
</evidence>
<dbReference type="InterPro" id="IPR033308">
    <property type="entry name" value="PGAP5/Cdc1/Ted1"/>
</dbReference>
<dbReference type="InterPro" id="IPR004843">
    <property type="entry name" value="Calcineurin-like_PHP"/>
</dbReference>
<feature type="domain" description="Calcineurin-like phosphoesterase" evidence="7">
    <location>
        <begin position="85"/>
        <end position="290"/>
    </location>
</feature>
<dbReference type="Proteomes" id="UP000017559">
    <property type="component" value="Unassembled WGS sequence"/>
</dbReference>
<dbReference type="GO" id="GO:0016020">
    <property type="term" value="C:membrane"/>
    <property type="evidence" value="ECO:0007669"/>
    <property type="project" value="UniProtKB-SubCell"/>
</dbReference>
<dbReference type="SUPFAM" id="SSF56300">
    <property type="entry name" value="Metallo-dependent phosphatases"/>
    <property type="match status" value="1"/>
</dbReference>
<reference evidence="8 9" key="1">
    <citation type="journal article" date="2014" name="BMC Genomics">
        <title>Genome and secretome analysis of the hemibiotrophic fungal pathogen, Moniliophthora roreri, which causes frosty pod rot disease of cacao: mechanisms of the biotrophic and necrotrophic phases.</title>
        <authorList>
            <person name="Meinhardt L.W."/>
            <person name="Costa G.G.L."/>
            <person name="Thomazella D.P.T."/>
            <person name="Teixeira P.J.P.L."/>
            <person name="Carazzolle M.F."/>
            <person name="Schuster S.C."/>
            <person name="Carlson J.E."/>
            <person name="Guiltinan M.J."/>
            <person name="Mieczkowski P."/>
            <person name="Farmer A."/>
            <person name="Ramaraj T."/>
            <person name="Crozier J."/>
            <person name="Davis R.E."/>
            <person name="Shao J."/>
            <person name="Melnick R.L."/>
            <person name="Pereira G.A.G."/>
            <person name="Bailey B.A."/>
        </authorList>
    </citation>
    <scope>NUCLEOTIDE SEQUENCE [LARGE SCALE GENOMIC DNA]</scope>
    <source>
        <strain evidence="8 9">MCA 2997</strain>
    </source>
</reference>
<dbReference type="GO" id="GO:0006506">
    <property type="term" value="P:GPI anchor biosynthetic process"/>
    <property type="evidence" value="ECO:0007669"/>
    <property type="project" value="InterPro"/>
</dbReference>
<dbReference type="HOGENOM" id="CLU_011607_4_1_1"/>
<keyword evidence="9" id="KW-1185">Reference proteome</keyword>
<dbReference type="Pfam" id="PF00149">
    <property type="entry name" value="Metallophos"/>
    <property type="match status" value="1"/>
</dbReference>